<keyword evidence="5" id="KW-0540">Nuclease</keyword>
<dbReference type="OrthoDB" id="1750639at2759"/>
<evidence type="ECO:0000259" key="19">
    <source>
        <dbReference type="Pfam" id="PF07727"/>
    </source>
</evidence>
<organism evidence="21 22">
    <name type="scientific">Austropuccinia psidii MF-1</name>
    <dbReference type="NCBI Taxonomy" id="1389203"/>
    <lineage>
        <taxon>Eukaryota</taxon>
        <taxon>Fungi</taxon>
        <taxon>Dikarya</taxon>
        <taxon>Basidiomycota</taxon>
        <taxon>Pucciniomycotina</taxon>
        <taxon>Pucciniomycetes</taxon>
        <taxon>Pucciniales</taxon>
        <taxon>Sphaerophragmiaceae</taxon>
        <taxon>Austropuccinia</taxon>
    </lineage>
</organism>
<keyword evidence="2" id="KW-1188">Viral release from host cell</keyword>
<keyword evidence="17" id="KW-0511">Multifunctional enzyme</keyword>
<dbReference type="GO" id="GO:0003887">
    <property type="term" value="F:DNA-directed DNA polymerase activity"/>
    <property type="evidence" value="ECO:0007669"/>
    <property type="project" value="UniProtKB-KW"/>
</dbReference>
<evidence type="ECO:0000259" key="20">
    <source>
        <dbReference type="Pfam" id="PF22936"/>
    </source>
</evidence>
<keyword evidence="8" id="KW-0255">Endonuclease</keyword>
<comment type="caution">
    <text evidence="21">The sequence shown here is derived from an EMBL/GenBank/DDBJ whole genome shotgun (WGS) entry which is preliminary data.</text>
</comment>
<keyword evidence="10" id="KW-0067">ATP-binding</keyword>
<keyword evidence="15" id="KW-0917">Virion maturation</keyword>
<comment type="function">
    <text evidence="1">The aspartyl protease (PR) mediates the proteolytic cleavages of the Gag and Gag-Pol polyproteins after assembly of the VLP.</text>
</comment>
<evidence type="ECO:0000256" key="5">
    <source>
        <dbReference type="ARBA" id="ARBA00022722"/>
    </source>
</evidence>
<dbReference type="InterPro" id="IPR012337">
    <property type="entry name" value="RNaseH-like_sf"/>
</dbReference>
<evidence type="ECO:0000256" key="9">
    <source>
        <dbReference type="ARBA" id="ARBA00022801"/>
    </source>
</evidence>
<dbReference type="InterPro" id="IPR039537">
    <property type="entry name" value="Retrotran_Ty1/copia-like"/>
</dbReference>
<evidence type="ECO:0000256" key="18">
    <source>
        <dbReference type="SAM" id="MobiDB-lite"/>
    </source>
</evidence>
<dbReference type="Gene3D" id="3.30.420.10">
    <property type="entry name" value="Ribonuclease H-like superfamily/Ribonuclease H"/>
    <property type="match status" value="1"/>
</dbReference>
<sequence>MEEVRSAIQRNEENQEKQEKQAFMTKKKEKSDSELHQKPNYPTCRLGYHNPLTKHSEAECQNLKLGKPTTSLLCVINQQDIDSIILDSGASNSMFNNEKHFISFIPKEEEVILADGSSIKSLGSGTICIELSHFFLKINNCLLIPQLAIILLSMNTFIAANYSITKGISSKRFVVTTKDNKVIINGSFEIGNLIIHQNKVHAFKFSLSTPSTTVLHQLSGHPSLEYFKKMYPDKNISLFNFTTCNLSKMTKIPFKGTFPQPNCKLETIHMDLCGPISPESISVKKYFLRILDGFSHFIWIFFLTNKSECKDYIKNHINRVKQQANSKQSANFVEAIVLDPKSFSQETHHPDSKQWLEAINNELSNMKTHQVWSSHEQDKSIHPLTTTWVFKRKTDANGNLTKYKARLCVRGFNQREGIDYDDVFSQTGRLASLRPLLTLAHQHGFQIDQMDVQFAFLNGILDKTLYIFYPDGCKEESKILKLNKSLYVLKQSPRCWHNALINALLQMGLVPTKTDPCLYYSSDHNKPM</sequence>
<evidence type="ECO:0000256" key="14">
    <source>
        <dbReference type="ARBA" id="ARBA00022932"/>
    </source>
</evidence>
<keyword evidence="9" id="KW-0378">Hydrolase</keyword>
<evidence type="ECO:0000256" key="3">
    <source>
        <dbReference type="ARBA" id="ARBA00022670"/>
    </source>
</evidence>
<evidence type="ECO:0000256" key="16">
    <source>
        <dbReference type="ARBA" id="ARBA00023172"/>
    </source>
</evidence>
<evidence type="ECO:0000256" key="13">
    <source>
        <dbReference type="ARBA" id="ARBA00022918"/>
    </source>
</evidence>
<evidence type="ECO:0008006" key="23">
    <source>
        <dbReference type="Google" id="ProtNLM"/>
    </source>
</evidence>
<dbReference type="GO" id="GO:0008233">
    <property type="term" value="F:peptidase activity"/>
    <property type="evidence" value="ECO:0007669"/>
    <property type="project" value="UniProtKB-KW"/>
</dbReference>
<keyword evidence="7" id="KW-0547">Nucleotide-binding</keyword>
<dbReference type="GO" id="GO:0006310">
    <property type="term" value="P:DNA recombination"/>
    <property type="evidence" value="ECO:0007669"/>
    <property type="project" value="UniProtKB-KW"/>
</dbReference>
<evidence type="ECO:0000256" key="15">
    <source>
        <dbReference type="ARBA" id="ARBA00023113"/>
    </source>
</evidence>
<keyword evidence="6" id="KW-0479">Metal-binding</keyword>
<evidence type="ECO:0000313" key="21">
    <source>
        <dbReference type="EMBL" id="MBW0497485.1"/>
    </source>
</evidence>
<dbReference type="Proteomes" id="UP000765509">
    <property type="component" value="Unassembled WGS sequence"/>
</dbReference>
<dbReference type="GO" id="GO:0005524">
    <property type="term" value="F:ATP binding"/>
    <property type="evidence" value="ECO:0007669"/>
    <property type="project" value="UniProtKB-KW"/>
</dbReference>
<dbReference type="GO" id="GO:0006508">
    <property type="term" value="P:proteolysis"/>
    <property type="evidence" value="ECO:0007669"/>
    <property type="project" value="UniProtKB-KW"/>
</dbReference>
<accession>A0A9Q3HCW4</accession>
<dbReference type="PANTHER" id="PTHR42648">
    <property type="entry name" value="TRANSPOSASE, PUTATIVE-RELATED"/>
    <property type="match status" value="1"/>
</dbReference>
<feature type="domain" description="Reverse transcriptase Ty1/copia-type" evidence="19">
    <location>
        <begin position="370"/>
        <end position="521"/>
    </location>
</feature>
<dbReference type="GO" id="GO:0004519">
    <property type="term" value="F:endonuclease activity"/>
    <property type="evidence" value="ECO:0007669"/>
    <property type="project" value="UniProtKB-KW"/>
</dbReference>
<dbReference type="AlphaFoldDB" id="A0A9Q3HCW4"/>
<dbReference type="EMBL" id="AVOT02014211">
    <property type="protein sequence ID" value="MBW0497485.1"/>
    <property type="molecule type" value="Genomic_DNA"/>
</dbReference>
<dbReference type="GO" id="GO:0003676">
    <property type="term" value="F:nucleic acid binding"/>
    <property type="evidence" value="ECO:0007669"/>
    <property type="project" value="InterPro"/>
</dbReference>
<keyword evidence="14" id="KW-0239">DNA-directed DNA polymerase</keyword>
<keyword evidence="22" id="KW-1185">Reference proteome</keyword>
<feature type="domain" description="Retrovirus-related Pol polyprotein from transposon TNT 1-94-like beta-barrel" evidence="20">
    <location>
        <begin position="85"/>
        <end position="161"/>
    </location>
</feature>
<keyword evidence="3" id="KW-0645">Protease</keyword>
<dbReference type="PANTHER" id="PTHR42648:SF11">
    <property type="entry name" value="TRANSPOSON TY4-P GAG-POL POLYPROTEIN"/>
    <property type="match status" value="1"/>
</dbReference>
<dbReference type="GO" id="GO:0015074">
    <property type="term" value="P:DNA integration"/>
    <property type="evidence" value="ECO:0007669"/>
    <property type="project" value="UniProtKB-KW"/>
</dbReference>
<protein>
    <recommendedName>
        <fullName evidence="23">Reverse transcriptase Ty1/copia-type domain-containing protein</fullName>
    </recommendedName>
</protein>
<evidence type="ECO:0000256" key="11">
    <source>
        <dbReference type="ARBA" id="ARBA00022842"/>
    </source>
</evidence>
<evidence type="ECO:0000256" key="1">
    <source>
        <dbReference type="ARBA" id="ARBA00002180"/>
    </source>
</evidence>
<feature type="region of interest" description="Disordered" evidence="18">
    <location>
        <begin position="1"/>
        <end position="42"/>
    </location>
</feature>
<keyword evidence="14" id="KW-0808">Transferase</keyword>
<dbReference type="InterPro" id="IPR013103">
    <property type="entry name" value="RVT_2"/>
</dbReference>
<reference evidence="21" key="1">
    <citation type="submission" date="2021-03" db="EMBL/GenBank/DDBJ databases">
        <title>Draft genome sequence of rust myrtle Austropuccinia psidii MF-1, a brazilian biotype.</title>
        <authorList>
            <person name="Quecine M.C."/>
            <person name="Pachon D.M.R."/>
            <person name="Bonatelli M.L."/>
            <person name="Correr F.H."/>
            <person name="Franceschini L.M."/>
            <person name="Leite T.F."/>
            <person name="Margarido G.R.A."/>
            <person name="Almeida C.A."/>
            <person name="Ferrarezi J.A."/>
            <person name="Labate C.A."/>
        </authorList>
    </citation>
    <scope>NUCLEOTIDE SEQUENCE</scope>
    <source>
        <strain evidence="21">MF-1</strain>
    </source>
</reference>
<evidence type="ECO:0000256" key="6">
    <source>
        <dbReference type="ARBA" id="ARBA00022723"/>
    </source>
</evidence>
<keyword evidence="11" id="KW-0460">Magnesium</keyword>
<dbReference type="GO" id="GO:0046872">
    <property type="term" value="F:metal ion binding"/>
    <property type="evidence" value="ECO:0007669"/>
    <property type="project" value="UniProtKB-KW"/>
</dbReference>
<keyword evidence="16" id="KW-0233">DNA recombination</keyword>
<evidence type="ECO:0000256" key="17">
    <source>
        <dbReference type="ARBA" id="ARBA00023268"/>
    </source>
</evidence>
<keyword evidence="13" id="KW-0695">RNA-directed DNA polymerase</keyword>
<dbReference type="InterPro" id="IPR036397">
    <property type="entry name" value="RNaseH_sf"/>
</dbReference>
<evidence type="ECO:0000256" key="8">
    <source>
        <dbReference type="ARBA" id="ARBA00022759"/>
    </source>
</evidence>
<evidence type="ECO:0000256" key="4">
    <source>
        <dbReference type="ARBA" id="ARBA00022695"/>
    </source>
</evidence>
<feature type="compositionally biased region" description="Basic and acidic residues" evidence="18">
    <location>
        <begin position="10"/>
        <end position="20"/>
    </location>
</feature>
<gene>
    <name evidence="21" type="ORF">O181_037200</name>
</gene>
<name>A0A9Q3HCW4_9BASI</name>
<dbReference type="Pfam" id="PF07727">
    <property type="entry name" value="RVT_2"/>
    <property type="match status" value="1"/>
</dbReference>
<dbReference type="GO" id="GO:0003964">
    <property type="term" value="F:RNA-directed DNA polymerase activity"/>
    <property type="evidence" value="ECO:0007669"/>
    <property type="project" value="UniProtKB-KW"/>
</dbReference>
<evidence type="ECO:0000313" key="22">
    <source>
        <dbReference type="Proteomes" id="UP000765509"/>
    </source>
</evidence>
<evidence type="ECO:0000256" key="7">
    <source>
        <dbReference type="ARBA" id="ARBA00022741"/>
    </source>
</evidence>
<keyword evidence="12" id="KW-0229">DNA integration</keyword>
<evidence type="ECO:0000256" key="10">
    <source>
        <dbReference type="ARBA" id="ARBA00022840"/>
    </source>
</evidence>
<dbReference type="Pfam" id="PF22936">
    <property type="entry name" value="Pol_BBD"/>
    <property type="match status" value="1"/>
</dbReference>
<dbReference type="InterPro" id="IPR054722">
    <property type="entry name" value="PolX-like_BBD"/>
</dbReference>
<proteinExistence type="predicted"/>
<dbReference type="SUPFAM" id="SSF53098">
    <property type="entry name" value="Ribonuclease H-like"/>
    <property type="match status" value="1"/>
</dbReference>
<keyword evidence="4" id="KW-0548">Nucleotidyltransferase</keyword>
<evidence type="ECO:0000256" key="12">
    <source>
        <dbReference type="ARBA" id="ARBA00022908"/>
    </source>
</evidence>
<evidence type="ECO:0000256" key="2">
    <source>
        <dbReference type="ARBA" id="ARBA00022612"/>
    </source>
</evidence>